<accession>A0A916RS13</accession>
<protein>
    <recommendedName>
        <fullName evidence="3">DUF1934 domain-containing protein</fullName>
    </recommendedName>
</protein>
<evidence type="ECO:0008006" key="3">
    <source>
        <dbReference type="Google" id="ProtNLM"/>
    </source>
</evidence>
<dbReference type="Pfam" id="PF09148">
    <property type="entry name" value="DUF1934"/>
    <property type="match status" value="1"/>
</dbReference>
<dbReference type="RefSeq" id="WP_188383090.1">
    <property type="nucleotide sequence ID" value="NZ_BMEY01000002.1"/>
</dbReference>
<dbReference type="Proteomes" id="UP000613512">
    <property type="component" value="Unassembled WGS sequence"/>
</dbReference>
<dbReference type="InterPro" id="IPR012674">
    <property type="entry name" value="Calycin"/>
</dbReference>
<dbReference type="Gene3D" id="2.40.128.20">
    <property type="match status" value="1"/>
</dbReference>
<organism evidence="1 2">
    <name type="scientific">Ornithinibacillus halotolerans</name>
    <dbReference type="NCBI Taxonomy" id="1274357"/>
    <lineage>
        <taxon>Bacteria</taxon>
        <taxon>Bacillati</taxon>
        <taxon>Bacillota</taxon>
        <taxon>Bacilli</taxon>
        <taxon>Bacillales</taxon>
        <taxon>Bacillaceae</taxon>
        <taxon>Ornithinibacillus</taxon>
    </lineage>
</organism>
<comment type="caution">
    <text evidence="1">The sequence shown here is derived from an EMBL/GenBank/DDBJ whole genome shotgun (WGS) entry which is preliminary data.</text>
</comment>
<reference evidence="1" key="2">
    <citation type="submission" date="2020-09" db="EMBL/GenBank/DDBJ databases">
        <authorList>
            <person name="Sun Q."/>
            <person name="Zhou Y."/>
        </authorList>
    </citation>
    <scope>NUCLEOTIDE SEQUENCE</scope>
    <source>
        <strain evidence="1">CGMCC 1.12408</strain>
    </source>
</reference>
<dbReference type="SUPFAM" id="SSF50814">
    <property type="entry name" value="Lipocalins"/>
    <property type="match status" value="1"/>
</dbReference>
<gene>
    <name evidence="1" type="ORF">GCM10008025_04750</name>
</gene>
<name>A0A916RS13_9BACI</name>
<dbReference type="EMBL" id="BMEY01000002">
    <property type="protein sequence ID" value="GGA63996.1"/>
    <property type="molecule type" value="Genomic_DNA"/>
</dbReference>
<dbReference type="AlphaFoldDB" id="A0A916RS13"/>
<keyword evidence="2" id="KW-1185">Reference proteome</keyword>
<dbReference type="InterPro" id="IPR015231">
    <property type="entry name" value="DUF1934"/>
</dbReference>
<proteinExistence type="predicted"/>
<evidence type="ECO:0000313" key="1">
    <source>
        <dbReference type="EMBL" id="GGA63996.1"/>
    </source>
</evidence>
<evidence type="ECO:0000313" key="2">
    <source>
        <dbReference type="Proteomes" id="UP000613512"/>
    </source>
</evidence>
<sequence>MDSKILIQLEMVIEDNGSTETSKNELRGNYYSKKNMDVIAFEEKMDNNYTVKSLITIKPGTVNIKRTGPISMNQQFRLQQKTENVYTHPHGHLHMETFTKAIEYASLIDHEVGHLEITYHVKLNGQDERNHKLTLQMKKEDK</sequence>
<reference evidence="1" key="1">
    <citation type="journal article" date="2014" name="Int. J. Syst. Evol. Microbiol.">
        <title>Complete genome sequence of Corynebacterium casei LMG S-19264T (=DSM 44701T), isolated from a smear-ripened cheese.</title>
        <authorList>
            <consortium name="US DOE Joint Genome Institute (JGI-PGF)"/>
            <person name="Walter F."/>
            <person name="Albersmeier A."/>
            <person name="Kalinowski J."/>
            <person name="Ruckert C."/>
        </authorList>
    </citation>
    <scope>NUCLEOTIDE SEQUENCE</scope>
    <source>
        <strain evidence="1">CGMCC 1.12408</strain>
    </source>
</reference>